<evidence type="ECO:0000313" key="2">
    <source>
        <dbReference type="Proteomes" id="UP000325606"/>
    </source>
</evidence>
<sequence>MAQSTSGEATLPGWARRSINRCNLPPVILGSLAFQQQPAPLFIDGVHTLHRQLFM</sequence>
<dbReference type="EMBL" id="CP044222">
    <property type="protein sequence ID" value="QEW08479.1"/>
    <property type="molecule type" value="Genomic_DNA"/>
</dbReference>
<accession>A0A5J6LIQ2</accession>
<dbReference type="GO" id="GO:0009399">
    <property type="term" value="P:nitrogen fixation"/>
    <property type="evidence" value="ECO:0007669"/>
    <property type="project" value="InterPro"/>
</dbReference>
<proteinExistence type="predicted"/>
<dbReference type="Pfam" id="PF07357">
    <property type="entry name" value="DRAT"/>
    <property type="match status" value="1"/>
</dbReference>
<organism evidence="1 2">
    <name type="scientific">Nitrincola iocasae</name>
    <dbReference type="NCBI Taxonomy" id="2614693"/>
    <lineage>
        <taxon>Bacteria</taxon>
        <taxon>Pseudomonadati</taxon>
        <taxon>Pseudomonadota</taxon>
        <taxon>Gammaproteobacteria</taxon>
        <taxon>Oceanospirillales</taxon>
        <taxon>Oceanospirillaceae</taxon>
        <taxon>Nitrincola</taxon>
    </lineage>
</organism>
<dbReference type="AlphaFoldDB" id="A0A5J6LIQ2"/>
<dbReference type="KEGG" id="nik:F5I99_03695"/>
<reference evidence="1 2" key="1">
    <citation type="submission" date="2019-09" db="EMBL/GenBank/DDBJ databases">
        <title>Nitrincola iocasae sp. nov., a bacterium isolated from the sediment collected at a cold seep field in South China Sea.</title>
        <authorList>
            <person name="Zhang H."/>
            <person name="Wang H."/>
            <person name="Li C."/>
        </authorList>
    </citation>
    <scope>NUCLEOTIDE SEQUENCE [LARGE SCALE GENOMIC DNA]</scope>
    <source>
        <strain evidence="1 2">KXZD1103</strain>
    </source>
</reference>
<evidence type="ECO:0000313" key="1">
    <source>
        <dbReference type="EMBL" id="QEW08479.1"/>
    </source>
</evidence>
<gene>
    <name evidence="1" type="ORF">F5I99_03695</name>
</gene>
<dbReference type="GO" id="GO:0030701">
    <property type="term" value="F:NAD+-dinitrogen-reductase ADP-D-ribosyltransferase activity"/>
    <property type="evidence" value="ECO:0007669"/>
    <property type="project" value="InterPro"/>
</dbReference>
<dbReference type="InterPro" id="IPR009953">
    <property type="entry name" value="DRA_trans"/>
</dbReference>
<protein>
    <submittedName>
        <fullName evidence="1">Uncharacterized protein</fullName>
    </submittedName>
</protein>
<dbReference type="Proteomes" id="UP000325606">
    <property type="component" value="Chromosome"/>
</dbReference>
<keyword evidence="2" id="KW-1185">Reference proteome</keyword>
<name>A0A5J6LIQ2_9GAMM</name>